<dbReference type="PROSITE" id="PS50975">
    <property type="entry name" value="ATP_GRASP"/>
    <property type="match status" value="1"/>
</dbReference>
<sequence length="357" mass="40411">MVPKNRIQEILSEYDPEEITIATLCSHTALQIFHGAKKEGFKTLGLAVNQNTKFYDAFPLAKPDEILRFNSYDEFITKSKELTDRNVIIIPHGSFVEYMGTKRFEQMEVPTFGSRQVLKWEESRDSQREWLESAGISMPKRIADAKDISEPVLVKYNGAKGGRGFFIAKDFMEFKMGIDLSEESYTIQEYVLGTRYYLHYFYSPIRQSGYRVGNGSLELMSMDRRDESNIDELYKLGSTEELKKHGMFPSLVVTGNIPVVIRESLLAKVFEMGESVINRSYELFGGLIGPFCLESIVTDHLDFKVFEISCRIVAGTNPFTSGSSYSDMTEPGMSTGRRIAREIKDAIAAGKLSEVVS</sequence>
<evidence type="ECO:0000259" key="11">
    <source>
        <dbReference type="PROSITE" id="PS50975"/>
    </source>
</evidence>
<dbReference type="GO" id="GO:0016879">
    <property type="term" value="F:ligase activity, forming carbon-nitrogen bonds"/>
    <property type="evidence" value="ECO:0007669"/>
    <property type="project" value="InterPro"/>
</dbReference>
<dbReference type="PANTHER" id="PTHR38147:SF2">
    <property type="entry name" value="5-FORMAMINOIMIDAZOLE-4-CARBOXAMIDE-1-(BETA)-D-RIBOFURANOSYL 5'-MONOPHOSPHATE SYNTHETASE"/>
    <property type="match status" value="1"/>
</dbReference>
<keyword evidence="9" id="KW-0464">Manganese</keyword>
<dbReference type="PANTHER" id="PTHR38147">
    <property type="entry name" value="5-FORMAMINOIMIDAZOLE-4-CARBOXAMIDE-1-(BETA)-D-RIBOFURANOSYL 5'-MONOPHOSPHATE SYNTHETASE-RELATED"/>
    <property type="match status" value="1"/>
</dbReference>
<keyword evidence="6" id="KW-0658">Purine biosynthesis</keyword>
<dbReference type="InterPro" id="IPR016185">
    <property type="entry name" value="PreATP-grasp_dom_sf"/>
</dbReference>
<dbReference type="Gene3D" id="3.40.50.20">
    <property type="match status" value="1"/>
</dbReference>
<dbReference type="Proteomes" id="UP000752814">
    <property type="component" value="Unassembled WGS sequence"/>
</dbReference>
<dbReference type="EMBL" id="LVVT01000022">
    <property type="protein sequence ID" value="TQS81649.1"/>
    <property type="molecule type" value="Genomic_DNA"/>
</dbReference>
<protein>
    <submittedName>
        <fullName evidence="12">5-formaminoimidazole-4-carboxamide-1-(Beta)-D-ribofuranosyl 5'-monophosphate synthetase</fullName>
    </submittedName>
</protein>
<organism evidence="12 13">
    <name type="scientific">Candidatus Methanomassiliicoccus intestinalis</name>
    <dbReference type="NCBI Taxonomy" id="1406512"/>
    <lineage>
        <taxon>Archaea</taxon>
        <taxon>Methanobacteriati</taxon>
        <taxon>Thermoplasmatota</taxon>
        <taxon>Thermoplasmata</taxon>
        <taxon>Methanomassiliicoccales</taxon>
        <taxon>Methanomassiliicoccaceae</taxon>
        <taxon>Methanomassiliicoccus</taxon>
    </lineage>
</organism>
<dbReference type="Gene3D" id="3.30.1490.20">
    <property type="entry name" value="ATP-grasp fold, A domain"/>
    <property type="match status" value="1"/>
</dbReference>
<reference evidence="12" key="1">
    <citation type="submission" date="2016-03" db="EMBL/GenBank/DDBJ databases">
        <authorList>
            <person name="Borrel G."/>
            <person name="Mccann A."/>
            <person name="O'Toole P.W."/>
        </authorList>
    </citation>
    <scope>NUCLEOTIDE SEQUENCE</scope>
    <source>
        <strain evidence="12">183</strain>
    </source>
</reference>
<evidence type="ECO:0000256" key="2">
    <source>
        <dbReference type="ARBA" id="ARBA00001946"/>
    </source>
</evidence>
<dbReference type="PIRSF" id="PIRSF004602">
    <property type="entry name" value="ATPgrasp_PurP"/>
    <property type="match status" value="1"/>
</dbReference>
<evidence type="ECO:0000256" key="10">
    <source>
        <dbReference type="PROSITE-ProRule" id="PRU00409"/>
    </source>
</evidence>
<keyword evidence="3" id="KW-0436">Ligase</keyword>
<dbReference type="InterPro" id="IPR013815">
    <property type="entry name" value="ATP_grasp_subdomain_1"/>
</dbReference>
<dbReference type="SUPFAM" id="SSF52440">
    <property type="entry name" value="PreATP-grasp domain"/>
    <property type="match status" value="1"/>
</dbReference>
<dbReference type="Pfam" id="PF06973">
    <property type="entry name" value="DUF1297"/>
    <property type="match status" value="1"/>
</dbReference>
<evidence type="ECO:0000256" key="8">
    <source>
        <dbReference type="ARBA" id="ARBA00022842"/>
    </source>
</evidence>
<dbReference type="Gene3D" id="3.30.470.20">
    <property type="entry name" value="ATP-grasp fold, B domain"/>
    <property type="match status" value="1"/>
</dbReference>
<evidence type="ECO:0000313" key="12">
    <source>
        <dbReference type="EMBL" id="TQS81649.1"/>
    </source>
</evidence>
<comment type="caution">
    <text evidence="12">The sequence shown here is derived from an EMBL/GenBank/DDBJ whole genome shotgun (WGS) entry which is preliminary data.</text>
</comment>
<dbReference type="SUPFAM" id="SSF56059">
    <property type="entry name" value="Glutathione synthetase ATP-binding domain-like"/>
    <property type="match status" value="1"/>
</dbReference>
<dbReference type="RefSeq" id="WP_400195468.1">
    <property type="nucleotide sequence ID" value="NZ_CAYAYE010000017.1"/>
</dbReference>
<comment type="cofactor">
    <cofactor evidence="2">
        <name>Mg(2+)</name>
        <dbReference type="ChEBI" id="CHEBI:18420"/>
    </cofactor>
</comment>
<gene>
    <name evidence="12" type="ORF">A3207_03685</name>
</gene>
<name>A0A8J8PF34_9ARCH</name>
<dbReference type="InterPro" id="IPR010672">
    <property type="entry name" value="IMP_biosynth_PurP_N"/>
</dbReference>
<keyword evidence="4" id="KW-0479">Metal-binding</keyword>
<evidence type="ECO:0000256" key="5">
    <source>
        <dbReference type="ARBA" id="ARBA00022741"/>
    </source>
</evidence>
<evidence type="ECO:0000256" key="9">
    <source>
        <dbReference type="ARBA" id="ARBA00023211"/>
    </source>
</evidence>
<keyword evidence="5 10" id="KW-0547">Nucleotide-binding</keyword>
<evidence type="ECO:0000256" key="4">
    <source>
        <dbReference type="ARBA" id="ARBA00022723"/>
    </source>
</evidence>
<evidence type="ECO:0000313" key="13">
    <source>
        <dbReference type="Proteomes" id="UP000752814"/>
    </source>
</evidence>
<comment type="cofactor">
    <cofactor evidence="1">
        <name>Mn(2+)</name>
        <dbReference type="ChEBI" id="CHEBI:29035"/>
    </cofactor>
</comment>
<feature type="domain" description="ATP-grasp" evidence="11">
    <location>
        <begin position="101"/>
        <end position="344"/>
    </location>
</feature>
<dbReference type="InterPro" id="IPR023656">
    <property type="entry name" value="IMP_biosynth_PurP"/>
</dbReference>
<evidence type="ECO:0000256" key="3">
    <source>
        <dbReference type="ARBA" id="ARBA00022598"/>
    </source>
</evidence>
<dbReference type="GO" id="GO:0006188">
    <property type="term" value="P:IMP biosynthetic process"/>
    <property type="evidence" value="ECO:0007669"/>
    <property type="project" value="InterPro"/>
</dbReference>
<keyword evidence="7 10" id="KW-0067">ATP-binding</keyword>
<evidence type="ECO:0000256" key="1">
    <source>
        <dbReference type="ARBA" id="ARBA00001936"/>
    </source>
</evidence>
<evidence type="ECO:0000256" key="7">
    <source>
        <dbReference type="ARBA" id="ARBA00022840"/>
    </source>
</evidence>
<accession>A0A8J8PF34</accession>
<keyword evidence="8" id="KW-0460">Magnesium</keyword>
<dbReference type="Pfam" id="PF06849">
    <property type="entry name" value="DUF1246"/>
    <property type="match status" value="1"/>
</dbReference>
<dbReference type="InterPro" id="IPR009720">
    <property type="entry name" value="IMP_biosynth_PurP_C"/>
</dbReference>
<dbReference type="AlphaFoldDB" id="A0A8J8PF34"/>
<dbReference type="GO" id="GO:0000287">
    <property type="term" value="F:magnesium ion binding"/>
    <property type="evidence" value="ECO:0007669"/>
    <property type="project" value="InterPro"/>
</dbReference>
<dbReference type="GO" id="GO:0005524">
    <property type="term" value="F:ATP binding"/>
    <property type="evidence" value="ECO:0007669"/>
    <property type="project" value="UniProtKB-UniRule"/>
</dbReference>
<dbReference type="InterPro" id="IPR011761">
    <property type="entry name" value="ATP-grasp"/>
</dbReference>
<evidence type="ECO:0000256" key="6">
    <source>
        <dbReference type="ARBA" id="ARBA00022755"/>
    </source>
</evidence>
<proteinExistence type="predicted"/>